<evidence type="ECO:0000313" key="1">
    <source>
        <dbReference type="EMBL" id="OYN75662.1"/>
    </source>
</evidence>
<evidence type="ECO:0000313" key="2">
    <source>
        <dbReference type="Proteomes" id="UP000216063"/>
    </source>
</evidence>
<sequence length="462" mass="49687">MTASQPLKDDVLAELAKSYNVAQFISFGPHDAAVRHHELRAPLPADVSLEDSLGFLLHLSPSKTINIRSFSVDQQSGNPFHYGIASASCAATIIRDLAGAGFFTIANETIDVDDGGVSGVAAGGIVEFAPGDTPRAVEKPGIARLPLEIGFEVLKTIYRFQIAFGDLIDTRLEFSLHPLRCGTRNEHAIVWESSEYVAGQLQSAISWPNRFSRFLGDKAFGLIVADALGHNVPSTTVISRNVAPFSFGARTQSGEWWTRTAPPEPVPGKYTTTLGWVDPFDLLQREDESGCNLASVLAQEGVDSQFSGATRPGEGDAPDVVEGVAGRGDEFMLGQHVPTTLPQCVVEDVRNVTADLRKQLGPVRIEWAHDGTKVWVLQMHRADVTTKHPVRMTGTAEPDSWVTYETAAGLETLRDLLDAASDAHQGIEVVGEFGLTSHVGELLAKASVPVRVRAAGMGVDCL</sequence>
<dbReference type="OrthoDB" id="7546248at2"/>
<dbReference type="RefSeq" id="WP_094483812.1">
    <property type="nucleotide sequence ID" value="NZ_NOZR01000027.1"/>
</dbReference>
<organism evidence="1 2">
    <name type="scientific">Mycolicibacterium sphagni</name>
    <dbReference type="NCBI Taxonomy" id="1786"/>
    <lineage>
        <taxon>Bacteria</taxon>
        <taxon>Bacillati</taxon>
        <taxon>Actinomycetota</taxon>
        <taxon>Actinomycetes</taxon>
        <taxon>Mycobacteriales</taxon>
        <taxon>Mycobacteriaceae</taxon>
        <taxon>Mycolicibacterium</taxon>
    </lineage>
</organism>
<dbReference type="Proteomes" id="UP000216063">
    <property type="component" value="Unassembled WGS sequence"/>
</dbReference>
<evidence type="ECO:0008006" key="3">
    <source>
        <dbReference type="Google" id="ProtNLM"/>
    </source>
</evidence>
<name>A0A255DFE7_9MYCO</name>
<comment type="caution">
    <text evidence="1">The sequence shown here is derived from an EMBL/GenBank/DDBJ whole genome shotgun (WGS) entry which is preliminary data.</text>
</comment>
<dbReference type="EMBL" id="NOZR01000027">
    <property type="protein sequence ID" value="OYN75662.1"/>
    <property type="molecule type" value="Genomic_DNA"/>
</dbReference>
<gene>
    <name evidence="1" type="ORF">CG716_24975</name>
</gene>
<dbReference type="AlphaFoldDB" id="A0A255DFE7"/>
<protein>
    <recommendedName>
        <fullName evidence="3">Pyruvate phosphate dikinase AMP/ATP-binding domain-containing protein</fullName>
    </recommendedName>
</protein>
<proteinExistence type="predicted"/>
<keyword evidence="2" id="KW-1185">Reference proteome</keyword>
<accession>A0A255DFE7</accession>
<reference evidence="1 2" key="1">
    <citation type="submission" date="2017-07" db="EMBL/GenBank/DDBJ databases">
        <title>The new phylogeny of genus Mycobacterium.</title>
        <authorList>
            <person name="Tortoli E."/>
            <person name="Trovato A."/>
            <person name="Cirillo D.M."/>
        </authorList>
    </citation>
    <scope>NUCLEOTIDE SEQUENCE [LARGE SCALE GENOMIC DNA]</scope>
    <source>
        <strain evidence="1 2">ATCC 33027</strain>
    </source>
</reference>